<evidence type="ECO:0000313" key="10">
    <source>
        <dbReference type="Proteomes" id="UP000181860"/>
    </source>
</evidence>
<comment type="similarity">
    <text evidence="1">Belongs to the low molecular weight phosphotyrosine protein phosphatase family.</text>
</comment>
<dbReference type="AlphaFoldDB" id="A0AAX3UEJ9"/>
<feature type="active site" evidence="6">
    <location>
        <position position="14"/>
    </location>
</feature>
<dbReference type="EMBL" id="CP123735">
    <property type="protein sequence ID" value="WGO86066.1"/>
    <property type="molecule type" value="Genomic_DNA"/>
</dbReference>
<evidence type="ECO:0000256" key="6">
    <source>
        <dbReference type="PIRSR" id="PIRSR617867-1"/>
    </source>
</evidence>
<dbReference type="RefSeq" id="WP_013854417.1">
    <property type="nucleotide sequence ID" value="NZ_CP061341.1"/>
</dbReference>
<dbReference type="SUPFAM" id="SSF52788">
    <property type="entry name" value="Phosphotyrosine protein phosphatases I"/>
    <property type="match status" value="1"/>
</dbReference>
<dbReference type="CDD" id="cd16343">
    <property type="entry name" value="LMWPTP"/>
    <property type="match status" value="1"/>
</dbReference>
<reference evidence="9" key="2">
    <citation type="journal article" date="2022" name="Food Funct.">
        <title>Lactobacillus kefiranofaciens ZW18 from Kefir enhances the anti-tumor effect of anti-programmed cell death 1 (PD-1) immunotherapy by modulating the gut microbiota.</title>
        <authorList>
            <person name="Zhao J."/>
            <person name="Wang Y."/>
            <person name="Wang J."/>
            <person name="Lv M."/>
            <person name="Zhou C."/>
            <person name="Jia L."/>
            <person name="Geng W."/>
        </authorList>
    </citation>
    <scope>NUCLEOTIDE SEQUENCE</scope>
    <source>
        <strain evidence="9">ZW18</strain>
    </source>
</reference>
<dbReference type="PANTHER" id="PTHR11717">
    <property type="entry name" value="LOW MOLECULAR WEIGHT PROTEIN TYROSINE PHOSPHATASE"/>
    <property type="match status" value="1"/>
</dbReference>
<proteinExistence type="inferred from homology"/>
<dbReference type="Proteomes" id="UP000181860">
    <property type="component" value="Unassembled WGS sequence"/>
</dbReference>
<keyword evidence="4" id="KW-0904">Protein phosphatase</keyword>
<evidence type="ECO:0000256" key="4">
    <source>
        <dbReference type="ARBA" id="ARBA00022912"/>
    </source>
</evidence>
<sequence length="155" mass="17922">MKKILFVCHGNICRSPMAEAIMQHLIEQKGLSDRYVAESKATTQDALGYGIDSRAQREMEKNNMPFDHGHRASQMTAGDYQKYEYLICMDEENFADMNRISGGDPDRKEHKLLEFAGSYDDIDDPWYTNDFDTAYREIYRGCEALVDKLAKEKDE</sequence>
<accession>A0AAX3UEJ9</accession>
<dbReference type="PRINTS" id="PR00719">
    <property type="entry name" value="LMWPTPASE"/>
</dbReference>
<keyword evidence="3 9" id="KW-0378">Hydrolase</keyword>
<gene>
    <name evidence="9" type="ORF">QEJ78_00800</name>
    <name evidence="8" type="ORF">SAMN02983011_00504</name>
</gene>
<evidence type="ECO:0000313" key="11">
    <source>
        <dbReference type="Proteomes" id="UP001242513"/>
    </source>
</evidence>
<dbReference type="PANTHER" id="PTHR11717:SF7">
    <property type="entry name" value="LOW MOLECULAR WEIGHT PHOSPHOTYROSINE PROTEIN PHOSPHATASE"/>
    <property type="match status" value="1"/>
</dbReference>
<dbReference type="InterPro" id="IPR017867">
    <property type="entry name" value="Tyr_phospatase_low_mol_wt"/>
</dbReference>
<reference evidence="8 10" key="1">
    <citation type="submission" date="2016-10" db="EMBL/GenBank/DDBJ databases">
        <authorList>
            <person name="Varghese N."/>
            <person name="Submissions S."/>
        </authorList>
    </citation>
    <scope>NUCLEOTIDE SEQUENCE [LARGE SCALE GENOMIC DNA]</scope>
    <source>
        <strain evidence="8 10">ATCC 43761</strain>
    </source>
</reference>
<comment type="catalytic activity">
    <reaction evidence="5">
        <text>O-phospho-L-tyrosyl-[protein] + H2O = L-tyrosyl-[protein] + phosphate</text>
        <dbReference type="Rhea" id="RHEA:10684"/>
        <dbReference type="Rhea" id="RHEA-COMP:10136"/>
        <dbReference type="Rhea" id="RHEA-COMP:20101"/>
        <dbReference type="ChEBI" id="CHEBI:15377"/>
        <dbReference type="ChEBI" id="CHEBI:43474"/>
        <dbReference type="ChEBI" id="CHEBI:46858"/>
        <dbReference type="ChEBI" id="CHEBI:61978"/>
        <dbReference type="EC" id="3.1.3.48"/>
    </reaction>
</comment>
<dbReference type="EC" id="3.1.3.48" evidence="2"/>
<evidence type="ECO:0000256" key="1">
    <source>
        <dbReference type="ARBA" id="ARBA00011063"/>
    </source>
</evidence>
<dbReference type="SMART" id="SM00226">
    <property type="entry name" value="LMWPc"/>
    <property type="match status" value="1"/>
</dbReference>
<dbReference type="GO" id="GO:0004725">
    <property type="term" value="F:protein tyrosine phosphatase activity"/>
    <property type="evidence" value="ECO:0007669"/>
    <property type="project" value="UniProtKB-EC"/>
</dbReference>
<organism evidence="9 11">
    <name type="scientific">Lactobacillus kefiranofaciens</name>
    <dbReference type="NCBI Taxonomy" id="267818"/>
    <lineage>
        <taxon>Bacteria</taxon>
        <taxon>Bacillati</taxon>
        <taxon>Bacillota</taxon>
        <taxon>Bacilli</taxon>
        <taxon>Lactobacillales</taxon>
        <taxon>Lactobacillaceae</taxon>
        <taxon>Lactobacillus</taxon>
    </lineage>
</organism>
<keyword evidence="10" id="KW-1185">Reference proteome</keyword>
<evidence type="ECO:0000313" key="8">
    <source>
        <dbReference type="EMBL" id="SDA42806.1"/>
    </source>
</evidence>
<dbReference type="InterPro" id="IPR036196">
    <property type="entry name" value="Ptyr_pPase_sf"/>
</dbReference>
<feature type="domain" description="Phosphotyrosine protein phosphatase I" evidence="7">
    <location>
        <begin position="2"/>
        <end position="148"/>
    </location>
</feature>
<dbReference type="Gene3D" id="3.40.50.2300">
    <property type="match status" value="1"/>
</dbReference>
<protein>
    <recommendedName>
        <fullName evidence="2">protein-tyrosine-phosphatase</fullName>
        <ecNumber evidence="2">3.1.3.48</ecNumber>
    </recommendedName>
</protein>
<name>A0AAX3UEJ9_9LACO</name>
<dbReference type="Pfam" id="PF01451">
    <property type="entry name" value="LMWPc"/>
    <property type="match status" value="1"/>
</dbReference>
<evidence type="ECO:0000259" key="7">
    <source>
        <dbReference type="SMART" id="SM00226"/>
    </source>
</evidence>
<evidence type="ECO:0000256" key="5">
    <source>
        <dbReference type="ARBA" id="ARBA00051722"/>
    </source>
</evidence>
<evidence type="ECO:0000256" key="2">
    <source>
        <dbReference type="ARBA" id="ARBA00013064"/>
    </source>
</evidence>
<dbReference type="InterPro" id="IPR050438">
    <property type="entry name" value="LMW_PTPase"/>
</dbReference>
<evidence type="ECO:0000256" key="3">
    <source>
        <dbReference type="ARBA" id="ARBA00022801"/>
    </source>
</evidence>
<dbReference type="GeneID" id="72687286"/>
<feature type="active site" description="Proton donor" evidence="6">
    <location>
        <position position="124"/>
    </location>
</feature>
<dbReference type="InterPro" id="IPR023485">
    <property type="entry name" value="Ptyr_pPase"/>
</dbReference>
<dbReference type="Proteomes" id="UP001242513">
    <property type="component" value="Chromosome"/>
</dbReference>
<dbReference type="EMBL" id="FMXC01000003">
    <property type="protein sequence ID" value="SDA42806.1"/>
    <property type="molecule type" value="Genomic_DNA"/>
</dbReference>
<reference evidence="9" key="3">
    <citation type="submission" date="2023-04" db="EMBL/GenBank/DDBJ databases">
        <authorList>
            <person name="Wang Y."/>
        </authorList>
    </citation>
    <scope>NUCLEOTIDE SEQUENCE</scope>
    <source>
        <strain evidence="9">ZW18</strain>
    </source>
</reference>
<feature type="active site" description="Nucleophile" evidence="6">
    <location>
        <position position="8"/>
    </location>
</feature>
<evidence type="ECO:0000313" key="9">
    <source>
        <dbReference type="EMBL" id="WGO86066.1"/>
    </source>
</evidence>